<name>A0ABT8X5L7_9FLAO</name>
<dbReference type="InterPro" id="IPR041229">
    <property type="entry name" value="HEPN_Apea"/>
</dbReference>
<evidence type="ECO:0000313" key="3">
    <source>
        <dbReference type="EMBL" id="MDO5989189.1"/>
    </source>
</evidence>
<dbReference type="Proteomes" id="UP001176891">
    <property type="component" value="Unassembled WGS sequence"/>
</dbReference>
<evidence type="ECO:0000313" key="4">
    <source>
        <dbReference type="Proteomes" id="UP001176891"/>
    </source>
</evidence>
<comment type="caution">
    <text evidence="3">The sequence shown here is derived from an EMBL/GenBank/DDBJ whole genome shotgun (WGS) entry which is preliminary data.</text>
</comment>
<evidence type="ECO:0008006" key="5">
    <source>
        <dbReference type="Google" id="ProtNLM"/>
    </source>
</evidence>
<gene>
    <name evidence="3" type="ORF">Q4Q39_17430</name>
</gene>
<organism evidence="3 4">
    <name type="scientific">Flavivirga amylovorans</name>
    <dbReference type="NCBI Taxonomy" id="870486"/>
    <lineage>
        <taxon>Bacteria</taxon>
        <taxon>Pseudomonadati</taxon>
        <taxon>Bacteroidota</taxon>
        <taxon>Flavobacteriia</taxon>
        <taxon>Flavobacteriales</taxon>
        <taxon>Flavobacteriaceae</taxon>
        <taxon>Flavivirga</taxon>
    </lineage>
</organism>
<dbReference type="RefSeq" id="WP_303283838.1">
    <property type="nucleotide sequence ID" value="NZ_BAABCZ010000012.1"/>
</dbReference>
<keyword evidence="4" id="KW-1185">Reference proteome</keyword>
<reference evidence="3" key="1">
    <citation type="submission" date="2023-07" db="EMBL/GenBank/DDBJ databases">
        <title>Two novel species in the genus Flavivirga.</title>
        <authorList>
            <person name="Kwon K."/>
        </authorList>
    </citation>
    <scope>NUCLEOTIDE SEQUENCE</scope>
    <source>
        <strain evidence="3">KACC 14157</strain>
    </source>
</reference>
<sequence length="485" mass="57739">MREKRGEWYLPNSELKIPGKLYIDEDNKKIILHLFTSTYLSGNAIERQTSDEDWYNEIILGTGINSLTTLYSCTFYSDSPVKKGFHELKYEVEYIFDRVHINSNQNLLLNNISISFPNMRTFFDGFKSISGDDIEEQYYKLDREILINENFKIILSDSKQKIISTRKDYKIKHSKSVDFVYQKPVDFNIINKDCYTFLRMLEFSSRKNLAFKIKHARLDMKNVSQYSENIYIQNNGKIEKPKFATTFIYSKLNFKEDIFLDTKKWHQNFLLFSGWSESTEELDRIIKKWYSNEKLMPVYDFYIDSNNWFRGKVALSNVMFNNKFLNLIQGLEAYYDFIDPSYTYTNEEFTKTRQEVLNKLGNPDLKSWTEEHLSYPKKSTLTYKLSHLCNKYKKIISRFFLEDDFIKKYPNEAKEFRHKLSHGRIDKTYQGTKMDDCYKFSQLLLCICLLDSLDMNFDRIIDRIGTNPDLNHMIGDIKNSIKNNS</sequence>
<dbReference type="Pfam" id="PF18862">
    <property type="entry name" value="ApeA_NTD1"/>
    <property type="match status" value="1"/>
</dbReference>
<accession>A0ABT8X5L7</accession>
<feature type="domain" description="Apea-like HEPN" evidence="1">
    <location>
        <begin position="325"/>
        <end position="456"/>
    </location>
</feature>
<feature type="domain" description="ApeA N-terminal" evidence="2">
    <location>
        <begin position="3"/>
        <end position="245"/>
    </location>
</feature>
<evidence type="ECO:0000259" key="2">
    <source>
        <dbReference type="Pfam" id="PF18862"/>
    </source>
</evidence>
<evidence type="ECO:0000259" key="1">
    <source>
        <dbReference type="Pfam" id="PF18739"/>
    </source>
</evidence>
<dbReference type="Pfam" id="PF18739">
    <property type="entry name" value="HEPN_Apea"/>
    <property type="match status" value="1"/>
</dbReference>
<dbReference type="InterPro" id="IPR041223">
    <property type="entry name" value="ApeA_NTD"/>
</dbReference>
<proteinExistence type="predicted"/>
<dbReference type="EMBL" id="JAUOEM010000006">
    <property type="protein sequence ID" value="MDO5989189.1"/>
    <property type="molecule type" value="Genomic_DNA"/>
</dbReference>
<protein>
    <recommendedName>
        <fullName evidence="5">ApeA N-terminal domain-containing protein</fullName>
    </recommendedName>
</protein>